<gene>
    <name evidence="1" type="ORF">E3U44_00105</name>
    <name evidence="2" type="ORF">E3U44_19065</name>
</gene>
<dbReference type="OrthoDB" id="8455288at2"/>
<dbReference type="Proteomes" id="UP000294325">
    <property type="component" value="Chromosome"/>
</dbReference>
<evidence type="ECO:0000313" key="3">
    <source>
        <dbReference type="Proteomes" id="UP000294325"/>
    </source>
</evidence>
<dbReference type="EMBL" id="CP038033">
    <property type="protein sequence ID" value="QBQ53085.1"/>
    <property type="molecule type" value="Genomic_DNA"/>
</dbReference>
<protein>
    <submittedName>
        <fullName evidence="2">AlpA family phage regulatory protein</fullName>
    </submittedName>
</protein>
<sequence length="135" mass="14894">MVVVSASNSTFLPSLIIGLRVVNLGLTRQSVPVSKTNTQPLVATPPCCWPPKHRSKSQQMSNKKLTYCGLDCEIDPARKVLLAPELRKAIGGIHESTLWRWMKQGKVPSPIILPSGKKAWLVDEVDAWLKSLPRG</sequence>
<organism evidence="2 3">
    <name type="scientific">Nitrosococcus wardiae</name>
    <dbReference type="NCBI Taxonomy" id="1814290"/>
    <lineage>
        <taxon>Bacteria</taxon>
        <taxon>Pseudomonadati</taxon>
        <taxon>Pseudomonadota</taxon>
        <taxon>Gammaproteobacteria</taxon>
        <taxon>Chromatiales</taxon>
        <taxon>Chromatiaceae</taxon>
        <taxon>Nitrosococcus</taxon>
    </lineage>
</organism>
<keyword evidence="3" id="KW-1185">Reference proteome</keyword>
<proteinExistence type="predicted"/>
<evidence type="ECO:0000313" key="1">
    <source>
        <dbReference type="EMBL" id="QBQ53085.1"/>
    </source>
</evidence>
<evidence type="ECO:0000313" key="2">
    <source>
        <dbReference type="EMBL" id="QBQ56365.1"/>
    </source>
</evidence>
<dbReference type="AlphaFoldDB" id="A0A4V1AWE6"/>
<accession>A0A4V1AWE6</accession>
<dbReference type="InterPro" id="IPR010260">
    <property type="entry name" value="AlpA"/>
</dbReference>
<dbReference type="EMBL" id="CP038033">
    <property type="protein sequence ID" value="QBQ56365.1"/>
    <property type="molecule type" value="Genomic_DNA"/>
</dbReference>
<dbReference type="KEGG" id="nwr:E3U44_00105"/>
<dbReference type="Pfam" id="PF05930">
    <property type="entry name" value="Phage_AlpA"/>
    <property type="match status" value="1"/>
</dbReference>
<reference evidence="2 3" key="1">
    <citation type="submission" date="2019-03" db="EMBL/GenBank/DDBJ databases">
        <title>The genome sequence of Nitrosococcus wardiae strain D1FHST reveals the archetypal metabolic capacity of ammonia-oxidizing Gammaproteobacteria.</title>
        <authorList>
            <person name="Wang L."/>
            <person name="Lim C.K."/>
            <person name="Hanson T.E."/>
            <person name="Dang H."/>
            <person name="Klotz M.G."/>
        </authorList>
    </citation>
    <scope>NUCLEOTIDE SEQUENCE [LARGE SCALE GENOMIC DNA]</scope>
    <source>
        <strain evidence="2 3">D1FHS</strain>
    </source>
</reference>
<name>A0A4V1AWE6_9GAMM</name>
<dbReference type="KEGG" id="nwr:E3U44_19065"/>